<dbReference type="AlphaFoldDB" id="A0A2S2CV26"/>
<dbReference type="KEGG" id="azz:DEW08_19880"/>
<reference evidence="2" key="1">
    <citation type="submission" date="2018-05" db="EMBL/GenBank/DDBJ databases">
        <title>Azospirillum thermophila sp. nov., a novel isolated from hot spring.</title>
        <authorList>
            <person name="Zhao Z."/>
        </authorList>
    </citation>
    <scope>NUCLEOTIDE SEQUENCE [LARGE SCALE GENOMIC DNA]</scope>
    <source>
        <strain evidence="2">CFH 70021</strain>
    </source>
</reference>
<dbReference type="Proteomes" id="UP000245629">
    <property type="component" value="Chromosome 3"/>
</dbReference>
<dbReference type="EMBL" id="CP029354">
    <property type="protein sequence ID" value="AWK88351.1"/>
    <property type="molecule type" value="Genomic_DNA"/>
</dbReference>
<evidence type="ECO:0000313" key="1">
    <source>
        <dbReference type="EMBL" id="AWK88351.1"/>
    </source>
</evidence>
<dbReference type="OrthoDB" id="7304111at2"/>
<dbReference type="RefSeq" id="WP_109330537.1">
    <property type="nucleotide sequence ID" value="NZ_CP029354.1"/>
</dbReference>
<evidence type="ECO:0000313" key="2">
    <source>
        <dbReference type="Proteomes" id="UP000245629"/>
    </source>
</evidence>
<accession>A0A2S2CV26</accession>
<sequence length="140" mass="15955">MHRSEYARFARHGSVCPGQLQLDHETLSGEARRRFAEAAGLLESAAAELSRRMADAGTIEVVTRDDDVTLLYRPRHSEGIHSLVGNFDMRLTHDGQVALRMRVRTVATPAELLPFDHLTAERLQARLRIFETECRRQPRH</sequence>
<keyword evidence="2" id="KW-1185">Reference proteome</keyword>
<name>A0A2S2CV26_9PROT</name>
<organism evidence="1 2">
    <name type="scientific">Azospirillum thermophilum</name>
    <dbReference type="NCBI Taxonomy" id="2202148"/>
    <lineage>
        <taxon>Bacteria</taxon>
        <taxon>Pseudomonadati</taxon>
        <taxon>Pseudomonadota</taxon>
        <taxon>Alphaproteobacteria</taxon>
        <taxon>Rhodospirillales</taxon>
        <taxon>Azospirillaceae</taxon>
        <taxon>Azospirillum</taxon>
    </lineage>
</organism>
<protein>
    <submittedName>
        <fullName evidence="1">Uncharacterized protein</fullName>
    </submittedName>
</protein>
<gene>
    <name evidence="1" type="ORF">DEW08_19880</name>
</gene>
<proteinExistence type="predicted"/>